<evidence type="ECO:0000256" key="1">
    <source>
        <dbReference type="ARBA" id="ARBA00008467"/>
    </source>
</evidence>
<dbReference type="PANTHER" id="PTHR11712">
    <property type="entry name" value="POLYKETIDE SYNTHASE-RELATED"/>
    <property type="match status" value="1"/>
</dbReference>
<keyword evidence="6" id="KW-1185">Reference proteome</keyword>
<dbReference type="PROSITE" id="PS52004">
    <property type="entry name" value="KS3_2"/>
    <property type="match status" value="1"/>
</dbReference>
<dbReference type="RefSeq" id="WP_378324975.1">
    <property type="nucleotide sequence ID" value="NZ_JBHTGP010000018.1"/>
</dbReference>
<sequence length="381" mass="38605">MSWDVIGTGAVASVGGSVPEIFAALCAGARGLAAPRAFDPGRYRARVAYEIDDRRVPGRDEPGRATRWLKAAVAQALAEAGLDGASGGRHPVLVGTTLREQRTAELWWTGEAPLRPEDLHFGTALDGEPGVGAAHTFANACAASLCALALGTDLIDLDEADTVVVAGTDSIAESVFGTLDRVQNAVPTALRPFDAARRGMVPGEGAAAVVLARAGLYPGRARARLLGVATNCDARHPTAPTPGSIAAAIRDAHRRAGVRPEDVDLVMLHGTGTPLNDVSEARALTEVFGAPDARPLMTAIKGATGHTLGGSGLLSLIMATRALAEGTVPPIAGLADPIPEAAGLGLVTGSAARAPLATAQVDAFGFGGINAVAVLEAEAAA</sequence>
<evidence type="ECO:0000256" key="2">
    <source>
        <dbReference type="ARBA" id="ARBA00022679"/>
    </source>
</evidence>
<dbReference type="Proteomes" id="UP001597063">
    <property type="component" value="Unassembled WGS sequence"/>
</dbReference>
<comment type="similarity">
    <text evidence="1 3">Belongs to the thiolase-like superfamily. Beta-ketoacyl-ACP synthases family.</text>
</comment>
<evidence type="ECO:0000313" key="5">
    <source>
        <dbReference type="EMBL" id="MFD0689936.1"/>
    </source>
</evidence>
<dbReference type="EMBL" id="JBHTGP010000018">
    <property type="protein sequence ID" value="MFD0689936.1"/>
    <property type="molecule type" value="Genomic_DNA"/>
</dbReference>
<dbReference type="Pfam" id="PF02801">
    <property type="entry name" value="Ketoacyl-synt_C"/>
    <property type="match status" value="1"/>
</dbReference>
<comment type="caution">
    <text evidence="5">The sequence shown here is derived from an EMBL/GenBank/DDBJ whole genome shotgun (WGS) entry which is preliminary data.</text>
</comment>
<name>A0ABW2Y0B2_9ACTN</name>
<accession>A0ABW2Y0B2</accession>
<dbReference type="PANTHER" id="PTHR11712:SF347">
    <property type="entry name" value="BETA KETOACYL-ACYL CARRIER PROTEIN SYNTHASE"/>
    <property type="match status" value="1"/>
</dbReference>
<dbReference type="SMART" id="SM00825">
    <property type="entry name" value="PKS_KS"/>
    <property type="match status" value="1"/>
</dbReference>
<evidence type="ECO:0000259" key="4">
    <source>
        <dbReference type="PROSITE" id="PS52004"/>
    </source>
</evidence>
<dbReference type="InterPro" id="IPR016039">
    <property type="entry name" value="Thiolase-like"/>
</dbReference>
<proteinExistence type="inferred from homology"/>
<gene>
    <name evidence="5" type="ORF">ACFQZM_35980</name>
</gene>
<dbReference type="SUPFAM" id="SSF53901">
    <property type="entry name" value="Thiolase-like"/>
    <property type="match status" value="2"/>
</dbReference>
<evidence type="ECO:0000313" key="6">
    <source>
        <dbReference type="Proteomes" id="UP001597063"/>
    </source>
</evidence>
<keyword evidence="2 3" id="KW-0808">Transferase</keyword>
<dbReference type="InterPro" id="IPR014030">
    <property type="entry name" value="Ketoacyl_synth_N"/>
</dbReference>
<dbReference type="InterPro" id="IPR014031">
    <property type="entry name" value="Ketoacyl_synth_C"/>
</dbReference>
<feature type="domain" description="Ketosynthase family 3 (KS3)" evidence="4">
    <location>
        <begin position="1"/>
        <end position="377"/>
    </location>
</feature>
<organism evidence="5 6">
    <name type="scientific">Actinomadura fibrosa</name>
    <dbReference type="NCBI Taxonomy" id="111802"/>
    <lineage>
        <taxon>Bacteria</taxon>
        <taxon>Bacillati</taxon>
        <taxon>Actinomycetota</taxon>
        <taxon>Actinomycetes</taxon>
        <taxon>Streptosporangiales</taxon>
        <taxon>Thermomonosporaceae</taxon>
        <taxon>Actinomadura</taxon>
    </lineage>
</organism>
<protein>
    <submittedName>
        <fullName evidence="5">Beta-ketoacyl synthase N-terminal-like domain-containing protein</fullName>
    </submittedName>
</protein>
<dbReference type="InterPro" id="IPR000794">
    <property type="entry name" value="Beta-ketoacyl_synthase"/>
</dbReference>
<dbReference type="Pfam" id="PF00109">
    <property type="entry name" value="ketoacyl-synt"/>
    <property type="match status" value="1"/>
</dbReference>
<reference evidence="6" key="1">
    <citation type="journal article" date="2019" name="Int. J. Syst. Evol. Microbiol.">
        <title>The Global Catalogue of Microorganisms (GCM) 10K type strain sequencing project: providing services to taxonomists for standard genome sequencing and annotation.</title>
        <authorList>
            <consortium name="The Broad Institute Genomics Platform"/>
            <consortium name="The Broad Institute Genome Sequencing Center for Infectious Disease"/>
            <person name="Wu L."/>
            <person name="Ma J."/>
        </authorList>
    </citation>
    <scope>NUCLEOTIDE SEQUENCE [LARGE SCALE GENOMIC DNA]</scope>
    <source>
        <strain evidence="6">JCM 9371</strain>
    </source>
</reference>
<evidence type="ECO:0000256" key="3">
    <source>
        <dbReference type="RuleBase" id="RU003694"/>
    </source>
</evidence>
<dbReference type="Gene3D" id="3.40.47.10">
    <property type="match status" value="1"/>
</dbReference>
<dbReference type="InterPro" id="IPR020841">
    <property type="entry name" value="PKS_Beta-ketoAc_synthase_dom"/>
</dbReference>